<sequence length="139" mass="15140">MPGKPPSLSRVLTKGGTAHYAGAVIEMSRADFEVLVSEALDQVPPELVALIDNVAIFVEDDAPPSDPHLLGIYEGIPLTERGHYYGGVLPDRITVYRNPTLSICETVEDVIDEVNITVVHEIAHHFGIDDARLHELGYG</sequence>
<accession>A0ABP4PSK8</accession>
<dbReference type="EMBL" id="BAAAOS010000033">
    <property type="protein sequence ID" value="GAA1590151.1"/>
    <property type="molecule type" value="Genomic_DNA"/>
</dbReference>
<dbReference type="Proteomes" id="UP001500393">
    <property type="component" value="Unassembled WGS sequence"/>
</dbReference>
<dbReference type="SUPFAM" id="SSF55486">
    <property type="entry name" value="Metalloproteases ('zincins'), catalytic domain"/>
    <property type="match status" value="1"/>
</dbReference>
<reference evidence="2" key="1">
    <citation type="journal article" date="2019" name="Int. J. Syst. Evol. Microbiol.">
        <title>The Global Catalogue of Microorganisms (GCM) 10K type strain sequencing project: providing services to taxonomists for standard genome sequencing and annotation.</title>
        <authorList>
            <consortium name="The Broad Institute Genomics Platform"/>
            <consortium name="The Broad Institute Genome Sequencing Center for Infectious Disease"/>
            <person name="Wu L."/>
            <person name="Ma J."/>
        </authorList>
    </citation>
    <scope>NUCLEOTIDE SEQUENCE [LARGE SCALE GENOMIC DNA]</scope>
    <source>
        <strain evidence="2">JCM 14969</strain>
    </source>
</reference>
<dbReference type="InterPro" id="IPR038555">
    <property type="entry name" value="Zincin_1_sf"/>
</dbReference>
<comment type="caution">
    <text evidence="1">The sequence shown here is derived from an EMBL/GenBank/DDBJ whole genome shotgun (WGS) entry which is preliminary data.</text>
</comment>
<name>A0ABP4PSK8_9ACTN</name>
<dbReference type="Gene3D" id="3.30.2010.20">
    <property type="match status" value="1"/>
</dbReference>
<protein>
    <submittedName>
        <fullName evidence="1">Metallopeptidase family protein</fullName>
    </submittedName>
</protein>
<dbReference type="Pfam" id="PF06262">
    <property type="entry name" value="Zincin_1"/>
    <property type="match status" value="1"/>
</dbReference>
<dbReference type="InterPro" id="IPR010428">
    <property type="entry name" value="Zincin_1"/>
</dbReference>
<proteinExistence type="predicted"/>
<gene>
    <name evidence="1" type="ORF">GCM10009789_49720</name>
</gene>
<evidence type="ECO:0000313" key="1">
    <source>
        <dbReference type="EMBL" id="GAA1590151.1"/>
    </source>
</evidence>
<evidence type="ECO:0000313" key="2">
    <source>
        <dbReference type="Proteomes" id="UP001500393"/>
    </source>
</evidence>
<keyword evidence="2" id="KW-1185">Reference proteome</keyword>
<organism evidence="1 2">
    <name type="scientific">Kribbella sancticallisti</name>
    <dbReference type="NCBI Taxonomy" id="460087"/>
    <lineage>
        <taxon>Bacteria</taxon>
        <taxon>Bacillati</taxon>
        <taxon>Actinomycetota</taxon>
        <taxon>Actinomycetes</taxon>
        <taxon>Propionibacteriales</taxon>
        <taxon>Kribbellaceae</taxon>
        <taxon>Kribbella</taxon>
    </lineage>
</organism>
<dbReference type="CDD" id="cd12952">
    <property type="entry name" value="MMP_ACEL2062"/>
    <property type="match status" value="1"/>
</dbReference>